<evidence type="ECO:0000313" key="5">
    <source>
        <dbReference type="EMBL" id="GMI21063.1"/>
    </source>
</evidence>
<dbReference type="EMBL" id="BRYB01001230">
    <property type="protein sequence ID" value="GMI21063.1"/>
    <property type="molecule type" value="Genomic_DNA"/>
</dbReference>
<evidence type="ECO:0008006" key="7">
    <source>
        <dbReference type="Google" id="ProtNLM"/>
    </source>
</evidence>
<evidence type="ECO:0000256" key="1">
    <source>
        <dbReference type="ARBA" id="ARBA00022603"/>
    </source>
</evidence>
<dbReference type="Gene3D" id="3.40.1280.10">
    <property type="match status" value="1"/>
</dbReference>
<evidence type="ECO:0000256" key="4">
    <source>
        <dbReference type="ARBA" id="ARBA00038303"/>
    </source>
</evidence>
<dbReference type="InterPro" id="IPR029026">
    <property type="entry name" value="tRNA_m1G_MTases_N"/>
</dbReference>
<dbReference type="Pfam" id="PF02590">
    <property type="entry name" value="SPOUT_MTase"/>
    <property type="match status" value="1"/>
</dbReference>
<keyword evidence="3" id="KW-0949">S-adenosyl-L-methionine</keyword>
<keyword evidence="1" id="KW-0489">Methyltransferase</keyword>
<dbReference type="InterPro" id="IPR003742">
    <property type="entry name" value="RlmH-like"/>
</dbReference>
<dbReference type="PANTHER" id="PTHR33603:SF1">
    <property type="entry name" value="RIBOSOMAL RNA LARGE SUBUNIT METHYLTRANSFERASE H"/>
    <property type="match status" value="1"/>
</dbReference>
<organism evidence="5 6">
    <name type="scientific">Tetraparma gracilis</name>
    <dbReference type="NCBI Taxonomy" id="2962635"/>
    <lineage>
        <taxon>Eukaryota</taxon>
        <taxon>Sar</taxon>
        <taxon>Stramenopiles</taxon>
        <taxon>Ochrophyta</taxon>
        <taxon>Bolidophyceae</taxon>
        <taxon>Parmales</taxon>
        <taxon>Triparmaceae</taxon>
        <taxon>Tetraparma</taxon>
    </lineage>
</organism>
<sequence>MVCILTVGKKLSSSSWLSPAYSQYSARLLPAGVSLETVLHKSDAALLASVAAAAGPVVLLSEEGEQLDSEAFGELLYGGLEEGGSRLAFVIGGADGLPPELRGSGRRKISLSRMTFTHQFARVMLAEQIYRASEIRKGSNYHK</sequence>
<keyword evidence="2" id="KW-0808">Transferase</keyword>
<evidence type="ECO:0000256" key="2">
    <source>
        <dbReference type="ARBA" id="ARBA00022679"/>
    </source>
</evidence>
<reference evidence="5 6" key="1">
    <citation type="journal article" date="2023" name="Commun. Biol.">
        <title>Genome analysis of Parmales, the sister group of diatoms, reveals the evolutionary specialization of diatoms from phago-mixotrophs to photoautotrophs.</title>
        <authorList>
            <person name="Ban H."/>
            <person name="Sato S."/>
            <person name="Yoshikawa S."/>
            <person name="Yamada K."/>
            <person name="Nakamura Y."/>
            <person name="Ichinomiya M."/>
            <person name="Sato N."/>
            <person name="Blanc-Mathieu R."/>
            <person name="Endo H."/>
            <person name="Kuwata A."/>
            <person name="Ogata H."/>
        </authorList>
    </citation>
    <scope>NUCLEOTIDE SEQUENCE [LARGE SCALE GENOMIC DNA]</scope>
</reference>
<name>A0ABQ6M7N3_9STRA</name>
<dbReference type="HAMAP" id="MF_00658">
    <property type="entry name" value="23SrRNA_methyltr_H"/>
    <property type="match status" value="1"/>
</dbReference>
<dbReference type="PANTHER" id="PTHR33603">
    <property type="entry name" value="METHYLTRANSFERASE"/>
    <property type="match status" value="1"/>
</dbReference>
<protein>
    <recommendedName>
        <fullName evidence="7">Ribosomal RNA large subunit methyltransferase H</fullName>
    </recommendedName>
</protein>
<comment type="caution">
    <text evidence="5">The sequence shown here is derived from an EMBL/GenBank/DDBJ whole genome shotgun (WGS) entry which is preliminary data.</text>
</comment>
<comment type="similarity">
    <text evidence="4">Belongs to the RNA methyltransferase RlmH family.</text>
</comment>
<dbReference type="InterPro" id="IPR029028">
    <property type="entry name" value="Alpha/beta_knot_MTases"/>
</dbReference>
<dbReference type="CDD" id="cd18081">
    <property type="entry name" value="RlmH-like"/>
    <property type="match status" value="1"/>
</dbReference>
<evidence type="ECO:0000313" key="6">
    <source>
        <dbReference type="Proteomes" id="UP001165060"/>
    </source>
</evidence>
<accession>A0ABQ6M7N3</accession>
<dbReference type="Proteomes" id="UP001165060">
    <property type="component" value="Unassembled WGS sequence"/>
</dbReference>
<keyword evidence="6" id="KW-1185">Reference proteome</keyword>
<dbReference type="SUPFAM" id="SSF75217">
    <property type="entry name" value="alpha/beta knot"/>
    <property type="match status" value="1"/>
</dbReference>
<gene>
    <name evidence="5" type="ORF">TeGR_g14065</name>
</gene>
<proteinExistence type="inferred from homology"/>
<evidence type="ECO:0000256" key="3">
    <source>
        <dbReference type="ARBA" id="ARBA00022691"/>
    </source>
</evidence>